<dbReference type="EMBL" id="CADCXU010035122">
    <property type="protein sequence ID" value="CAB0020208.1"/>
    <property type="molecule type" value="Genomic_DNA"/>
</dbReference>
<dbReference type="Proteomes" id="UP000479000">
    <property type="component" value="Unassembled WGS sequence"/>
</dbReference>
<gene>
    <name evidence="2" type="ORF">NTEN_LOCUS23804</name>
</gene>
<name>A0A6H5HP33_9HEMI</name>
<keyword evidence="3" id="KW-1185">Reference proteome</keyword>
<evidence type="ECO:0000256" key="1">
    <source>
        <dbReference type="SAM" id="MobiDB-lite"/>
    </source>
</evidence>
<evidence type="ECO:0000313" key="2">
    <source>
        <dbReference type="EMBL" id="CAB0020208.1"/>
    </source>
</evidence>
<evidence type="ECO:0000313" key="3">
    <source>
        <dbReference type="Proteomes" id="UP000479000"/>
    </source>
</evidence>
<feature type="region of interest" description="Disordered" evidence="1">
    <location>
        <begin position="1"/>
        <end position="91"/>
    </location>
</feature>
<protein>
    <submittedName>
        <fullName evidence="2">Uncharacterized protein</fullName>
    </submittedName>
</protein>
<feature type="compositionally biased region" description="Basic and acidic residues" evidence="1">
    <location>
        <begin position="35"/>
        <end position="45"/>
    </location>
</feature>
<dbReference type="AlphaFoldDB" id="A0A6H5HP33"/>
<organism evidence="2 3">
    <name type="scientific">Nesidiocoris tenuis</name>
    <dbReference type="NCBI Taxonomy" id="355587"/>
    <lineage>
        <taxon>Eukaryota</taxon>
        <taxon>Metazoa</taxon>
        <taxon>Ecdysozoa</taxon>
        <taxon>Arthropoda</taxon>
        <taxon>Hexapoda</taxon>
        <taxon>Insecta</taxon>
        <taxon>Pterygota</taxon>
        <taxon>Neoptera</taxon>
        <taxon>Paraneoptera</taxon>
        <taxon>Hemiptera</taxon>
        <taxon>Heteroptera</taxon>
        <taxon>Panheteroptera</taxon>
        <taxon>Cimicomorpha</taxon>
        <taxon>Miridae</taxon>
        <taxon>Dicyphina</taxon>
        <taxon>Nesidiocoris</taxon>
    </lineage>
</organism>
<accession>A0A6H5HP33</accession>
<reference evidence="2 3" key="1">
    <citation type="submission" date="2020-02" db="EMBL/GenBank/DDBJ databases">
        <authorList>
            <person name="Ferguson B K."/>
        </authorList>
    </citation>
    <scope>NUCLEOTIDE SEQUENCE [LARGE SCALE GENOMIC DNA]</scope>
</reference>
<proteinExistence type="predicted"/>
<sequence length="148" mass="16718">MKGRIRRRNGIKRRSPLIPKTMGNKRRKNNINQQQKEDLDKKEILESCSPSRPSNSAARSSATSPTNPDIRRGRRTSAREEGEEEENRKIGNAVDMMMFCLSKTKWRVLGDVIISSLPPLHRPLSVSEVANRGNSHPCPSATRSEKTI</sequence>
<feature type="region of interest" description="Disordered" evidence="1">
    <location>
        <begin position="129"/>
        <end position="148"/>
    </location>
</feature>
<feature type="compositionally biased region" description="Low complexity" evidence="1">
    <location>
        <begin position="49"/>
        <end position="68"/>
    </location>
</feature>
<feature type="compositionally biased region" description="Basic residues" evidence="1">
    <location>
        <begin position="1"/>
        <end position="15"/>
    </location>
</feature>